<protein>
    <submittedName>
        <fullName evidence="1">Uncharacterized protein</fullName>
    </submittedName>
</protein>
<reference evidence="1" key="1">
    <citation type="submission" date="2013-05" db="EMBL/GenBank/DDBJ databases">
        <authorList>
            <person name="Harkins D.M."/>
            <person name="Durkin A.S."/>
            <person name="Brinkac L.M."/>
            <person name="Haft D.H."/>
            <person name="Selengut J.D."/>
            <person name="Sanka R."/>
            <person name="DePew J."/>
            <person name="Purushe J."/>
            <person name="Hartskeerl R.A."/>
            <person name="Ahmed A."/>
            <person name="van der Linden H."/>
            <person name="Goris M.G.A."/>
            <person name="Vinetz J.M."/>
            <person name="Sutton G.G."/>
            <person name="Nierman W.C."/>
            <person name="Fouts D.E."/>
        </authorList>
    </citation>
    <scope>NUCLEOTIDE SEQUENCE [LARGE SCALE GENOMIC DNA]</scope>
    <source>
        <strain evidence="1">5399</strain>
    </source>
</reference>
<comment type="caution">
    <text evidence="1">The sequence shown here is derived from an EMBL/GenBank/DDBJ whole genome shotgun (WGS) entry which is preliminary data.</text>
</comment>
<accession>T0F9X3</accession>
<dbReference type="AlphaFoldDB" id="T0F9X3"/>
<organism evidence="1 2">
    <name type="scientific">Leptospira broomii serovar Hurstbridge str. 5399</name>
    <dbReference type="NCBI Taxonomy" id="1049789"/>
    <lineage>
        <taxon>Bacteria</taxon>
        <taxon>Pseudomonadati</taxon>
        <taxon>Spirochaetota</taxon>
        <taxon>Spirochaetia</taxon>
        <taxon>Leptospirales</taxon>
        <taxon>Leptospiraceae</taxon>
        <taxon>Leptospira</taxon>
    </lineage>
</organism>
<sequence length="56" mass="6671">MIRNPSIRAWELLLNYVPYCLIRAEAEYRTLPLERPDPIHSTDFIPIDRFNRAIAE</sequence>
<dbReference type="Proteomes" id="UP000015454">
    <property type="component" value="Unassembled WGS sequence"/>
</dbReference>
<gene>
    <name evidence="1" type="ORF">LEP1GSC050_3906</name>
</gene>
<name>T0F9X3_9LEPT</name>
<dbReference type="EMBL" id="AHMO02000008">
    <property type="protein sequence ID" value="EQA44362.1"/>
    <property type="molecule type" value="Genomic_DNA"/>
</dbReference>
<evidence type="ECO:0000313" key="1">
    <source>
        <dbReference type="EMBL" id="EQA44362.1"/>
    </source>
</evidence>
<keyword evidence="2" id="KW-1185">Reference proteome</keyword>
<evidence type="ECO:0000313" key="2">
    <source>
        <dbReference type="Proteomes" id="UP000015454"/>
    </source>
</evidence>
<proteinExistence type="predicted"/>